<dbReference type="PROSITE" id="PS50977">
    <property type="entry name" value="HTH_TETR_2"/>
    <property type="match status" value="1"/>
</dbReference>
<dbReference type="PANTHER" id="PTHR30055:SF223">
    <property type="entry name" value="HTH-TYPE TRANSCRIPTIONAL REGULATOR UIDR"/>
    <property type="match status" value="1"/>
</dbReference>
<dbReference type="InterPro" id="IPR001647">
    <property type="entry name" value="HTH_TetR"/>
</dbReference>
<evidence type="ECO:0000256" key="1">
    <source>
        <dbReference type="ARBA" id="ARBA00023125"/>
    </source>
</evidence>
<evidence type="ECO:0000256" key="2">
    <source>
        <dbReference type="PROSITE-ProRule" id="PRU00335"/>
    </source>
</evidence>
<dbReference type="Gene3D" id="1.10.357.10">
    <property type="entry name" value="Tetracycline Repressor, domain 2"/>
    <property type="match status" value="1"/>
</dbReference>
<evidence type="ECO:0000259" key="4">
    <source>
        <dbReference type="PROSITE" id="PS50977"/>
    </source>
</evidence>
<dbReference type="Pfam" id="PF00440">
    <property type="entry name" value="TetR_N"/>
    <property type="match status" value="1"/>
</dbReference>
<protein>
    <submittedName>
        <fullName evidence="5">TetR/AcrR family transcriptional regulator</fullName>
    </submittedName>
</protein>
<dbReference type="PRINTS" id="PR00455">
    <property type="entry name" value="HTHTETR"/>
</dbReference>
<feature type="region of interest" description="Disordered" evidence="3">
    <location>
        <begin position="1"/>
        <end position="29"/>
    </location>
</feature>
<dbReference type="InterPro" id="IPR009057">
    <property type="entry name" value="Homeodomain-like_sf"/>
</dbReference>
<dbReference type="PANTHER" id="PTHR30055">
    <property type="entry name" value="HTH-TYPE TRANSCRIPTIONAL REGULATOR RUTR"/>
    <property type="match status" value="1"/>
</dbReference>
<keyword evidence="1 2" id="KW-0238">DNA-binding</keyword>
<evidence type="ECO:0000313" key="5">
    <source>
        <dbReference type="EMBL" id="MDX8304475.1"/>
    </source>
</evidence>
<gene>
    <name evidence="5" type="ORF">RMR22_19640</name>
</gene>
<dbReference type="GO" id="GO:0003700">
    <property type="term" value="F:DNA-binding transcription factor activity"/>
    <property type="evidence" value="ECO:0007669"/>
    <property type="project" value="TreeGrafter"/>
</dbReference>
<reference evidence="5" key="1">
    <citation type="journal article" date="2023" name="Phytobiomes J">
        <title>Deciphering the key players within the bacterial microbiota associated with aerial crown gall tumors on rhododendron: Insights into the gallobiome.</title>
        <authorList>
            <person name="Kuzmanovic N."/>
            <person name="Nesme J."/>
            <person name="Wolf J."/>
            <person name="Neumann-Schaal M."/>
            <person name="Petersen J."/>
            <person name="Fernandez-Gnecco G."/>
            <person name="Sproeer C."/>
            <person name="Bunk B."/>
            <person name="Overmann J."/>
            <person name="Sorensen S.J."/>
            <person name="Idczak E."/>
            <person name="Smalla K."/>
        </authorList>
    </citation>
    <scope>NUCLEOTIDE SEQUENCE</scope>
    <source>
        <strain evidence="5">Rho-11.1</strain>
    </source>
</reference>
<evidence type="ECO:0000256" key="3">
    <source>
        <dbReference type="SAM" id="MobiDB-lite"/>
    </source>
</evidence>
<feature type="DNA-binding region" description="H-T-H motif" evidence="2">
    <location>
        <begin position="52"/>
        <end position="71"/>
    </location>
</feature>
<proteinExistence type="predicted"/>
<feature type="domain" description="HTH tetR-type" evidence="4">
    <location>
        <begin position="29"/>
        <end position="89"/>
    </location>
</feature>
<dbReference type="InterPro" id="IPR050109">
    <property type="entry name" value="HTH-type_TetR-like_transc_reg"/>
</dbReference>
<name>A0AAW9FF21_9HYPH</name>
<dbReference type="InterPro" id="IPR039536">
    <property type="entry name" value="TetR_C_Proteobacteria"/>
</dbReference>
<dbReference type="RefSeq" id="WP_320203209.1">
    <property type="nucleotide sequence ID" value="NZ_CP192782.1"/>
</dbReference>
<dbReference type="AlphaFoldDB" id="A0AAW9FF21"/>
<dbReference type="SUPFAM" id="SSF46689">
    <property type="entry name" value="Homeodomain-like"/>
    <property type="match status" value="1"/>
</dbReference>
<organism evidence="5">
    <name type="scientific">Agrobacterium rosae</name>
    <dbReference type="NCBI Taxonomy" id="1972867"/>
    <lineage>
        <taxon>Bacteria</taxon>
        <taxon>Pseudomonadati</taxon>
        <taxon>Pseudomonadota</taxon>
        <taxon>Alphaproteobacteria</taxon>
        <taxon>Hyphomicrobiales</taxon>
        <taxon>Rhizobiaceae</taxon>
        <taxon>Rhizobium/Agrobacterium group</taxon>
        <taxon>Agrobacterium</taxon>
    </lineage>
</organism>
<dbReference type="EMBL" id="JAVRAF010000007">
    <property type="protein sequence ID" value="MDX8304475.1"/>
    <property type="molecule type" value="Genomic_DNA"/>
</dbReference>
<dbReference type="GO" id="GO:0000976">
    <property type="term" value="F:transcription cis-regulatory region binding"/>
    <property type="evidence" value="ECO:0007669"/>
    <property type="project" value="TreeGrafter"/>
</dbReference>
<sequence length="228" mass="25282">MNDPTSPLQKQPRNLPTRRRGRPKVAPDADQKKVIAEVAWRLFIEKGYGGTTMGDVAATARVSLTTVYRLFPAKPDLFKAVVELHRQSMLALPGDYDDCPIDEALGHIFQIDIDPEAEKARTALMTLFIVEGRQFPELGPLVREYGADRSMSLLAEWLEGQARIGRAYAPDPQLAAKMLMDVAFGAISLKSDTSPQWPGGGDRRAYLQRCFSLISAGLFPRSPPDRLD</sequence>
<feature type="compositionally biased region" description="Polar residues" evidence="3">
    <location>
        <begin position="1"/>
        <end position="14"/>
    </location>
</feature>
<dbReference type="Pfam" id="PF14246">
    <property type="entry name" value="TetR_C_7"/>
    <property type="match status" value="1"/>
</dbReference>
<accession>A0AAW9FF21</accession>
<comment type="caution">
    <text evidence="5">The sequence shown here is derived from an EMBL/GenBank/DDBJ whole genome shotgun (WGS) entry which is preliminary data.</text>
</comment>